<evidence type="ECO:0000313" key="3">
    <source>
        <dbReference type="Proteomes" id="UP001477672"/>
    </source>
</evidence>
<keyword evidence="1" id="KW-0812">Transmembrane</keyword>
<dbReference type="EMBL" id="JBBMFA010000047">
    <property type="protein sequence ID" value="MEQ2519291.1"/>
    <property type="molecule type" value="Genomic_DNA"/>
</dbReference>
<proteinExistence type="predicted"/>
<protein>
    <submittedName>
        <fullName evidence="2">Uncharacterized protein</fullName>
    </submittedName>
</protein>
<keyword evidence="3" id="KW-1185">Reference proteome</keyword>
<evidence type="ECO:0000313" key="2">
    <source>
        <dbReference type="EMBL" id="MEQ2519291.1"/>
    </source>
</evidence>
<gene>
    <name evidence="2" type="ORF">WMO24_02385</name>
</gene>
<dbReference type="Proteomes" id="UP001477672">
    <property type="component" value="Unassembled WGS sequence"/>
</dbReference>
<reference evidence="2 3" key="1">
    <citation type="submission" date="2024-03" db="EMBL/GenBank/DDBJ databases">
        <title>Human intestinal bacterial collection.</title>
        <authorList>
            <person name="Pauvert C."/>
            <person name="Hitch T.C.A."/>
            <person name="Clavel T."/>
        </authorList>
    </citation>
    <scope>NUCLEOTIDE SEQUENCE [LARGE SCALE GENOMIC DNA]</scope>
    <source>
        <strain evidence="2 3">CLA-JM-H11</strain>
    </source>
</reference>
<accession>A0ABV1GBT5</accession>
<organism evidence="2 3">
    <name type="scientific">Ruthenibacterium intestinale</name>
    <dbReference type="NCBI Taxonomy" id="3133163"/>
    <lineage>
        <taxon>Bacteria</taxon>
        <taxon>Bacillati</taxon>
        <taxon>Bacillota</taxon>
        <taxon>Clostridia</taxon>
        <taxon>Eubacteriales</taxon>
        <taxon>Oscillospiraceae</taxon>
        <taxon>Ruthenibacterium</taxon>
    </lineage>
</organism>
<keyword evidence="1" id="KW-1133">Transmembrane helix</keyword>
<comment type="caution">
    <text evidence="2">The sequence shown here is derived from an EMBL/GenBank/DDBJ whole genome shotgun (WGS) entry which is preliminary data.</text>
</comment>
<keyword evidence="1" id="KW-0472">Membrane</keyword>
<feature type="transmembrane region" description="Helical" evidence="1">
    <location>
        <begin position="12"/>
        <end position="31"/>
    </location>
</feature>
<evidence type="ECO:0000256" key="1">
    <source>
        <dbReference type="SAM" id="Phobius"/>
    </source>
</evidence>
<feature type="transmembrane region" description="Helical" evidence="1">
    <location>
        <begin position="114"/>
        <end position="138"/>
    </location>
</feature>
<feature type="transmembrane region" description="Helical" evidence="1">
    <location>
        <begin position="76"/>
        <end position="102"/>
    </location>
</feature>
<sequence>MSAEAAFFGAELFFAAVFFVPALFLAAGFFFSTGAVSGALLSFFSVGTVFGVSSAGLGVWDFFLGAAAFTLFSEDAAVFSATFSFFSSGVFFFMAGAAFLGADVSFTAGVTTSSAAVCIFLGSAFFRAITNLPFACIFREMPPPFWKRSPSGILPGYLYCQENGSTSAGKLQLYAKLESCRFLPFTVFSGFSAKPASSLCA</sequence>
<name>A0ABV1GBT5_9FIRM</name>
<feature type="transmembrane region" description="Helical" evidence="1">
    <location>
        <begin position="43"/>
        <end position="64"/>
    </location>
</feature>
<dbReference type="RefSeq" id="WP_349214651.1">
    <property type="nucleotide sequence ID" value="NZ_JBBMFA010000047.1"/>
</dbReference>